<proteinExistence type="predicted"/>
<reference evidence="2 3" key="1">
    <citation type="submission" date="2018-06" db="EMBL/GenBank/DDBJ databases">
        <authorList>
            <consortium name="Pathogen Informatics"/>
            <person name="Doyle S."/>
        </authorList>
    </citation>
    <scope>NUCLEOTIDE SEQUENCE [LARGE SCALE GENOMIC DNA]</scope>
    <source>
        <strain evidence="2 3">NCTC9810</strain>
    </source>
</reference>
<evidence type="ECO:0000313" key="2">
    <source>
        <dbReference type="EMBL" id="SUU93188.1"/>
    </source>
</evidence>
<name>A0A380WVV8_9FIRM</name>
<dbReference type="RefSeq" id="WP_115595730.1">
    <property type="nucleotide sequence ID" value="NZ_UFTA01000002.1"/>
</dbReference>
<dbReference type="AlphaFoldDB" id="A0A380WVV8"/>
<gene>
    <name evidence="2" type="ORF">NCTC9810_01538</name>
</gene>
<dbReference type="Proteomes" id="UP000255124">
    <property type="component" value="Unassembled WGS sequence"/>
</dbReference>
<evidence type="ECO:0000259" key="1">
    <source>
        <dbReference type="Pfam" id="PF25509"/>
    </source>
</evidence>
<dbReference type="EMBL" id="UFTA01000002">
    <property type="protein sequence ID" value="SUU93188.1"/>
    <property type="molecule type" value="Genomic_DNA"/>
</dbReference>
<dbReference type="OrthoDB" id="5581965at2"/>
<dbReference type="InterPro" id="IPR057238">
    <property type="entry name" value="DUF7916"/>
</dbReference>
<organism evidence="2 3">
    <name type="scientific">Anaerococcus octavius</name>
    <dbReference type="NCBI Taxonomy" id="54007"/>
    <lineage>
        <taxon>Bacteria</taxon>
        <taxon>Bacillati</taxon>
        <taxon>Bacillota</taxon>
        <taxon>Tissierellia</taxon>
        <taxon>Tissierellales</taxon>
        <taxon>Peptoniphilaceae</taxon>
        <taxon>Anaerococcus</taxon>
    </lineage>
</organism>
<accession>A0A380WVV8</accession>
<sequence>MKEYFKELVIAGKIHAAGTDEPVINIEIAKEFINAGTNILLIPAPYTIPHFNEEDFKKISYYVWDYNQNREIDKKVLIMSSIDTTSDKDTIHQIALAAKANCTLLQHIGDAINDISLPENIYTMGVAIRGVKWQTHQMSSSIIRNE</sequence>
<dbReference type="Pfam" id="PF25509">
    <property type="entry name" value="DUF7916"/>
    <property type="match status" value="1"/>
</dbReference>
<feature type="domain" description="DUF7916" evidence="1">
    <location>
        <begin position="2"/>
        <end position="144"/>
    </location>
</feature>
<protein>
    <recommendedName>
        <fullName evidence="1">DUF7916 domain-containing protein</fullName>
    </recommendedName>
</protein>
<evidence type="ECO:0000313" key="3">
    <source>
        <dbReference type="Proteomes" id="UP000255124"/>
    </source>
</evidence>